<feature type="domain" description="Methyltransferase" evidence="1">
    <location>
        <begin position="53"/>
        <end position="145"/>
    </location>
</feature>
<accession>A0ABW0X179</accession>
<keyword evidence="2" id="KW-0808">Transferase</keyword>
<evidence type="ECO:0000259" key="1">
    <source>
        <dbReference type="Pfam" id="PF13649"/>
    </source>
</evidence>
<proteinExistence type="predicted"/>
<sequence>MSVTHRYRDAWEGFWRDAPDEPGAVIWDVEAALVAERHLALFEPHLVDPELPVVDLGCGNGTQTRFLAGRFGRVLGADLSDAAVELARRRDPAGRAEYVRLDATDAGAVRELHDRLGDVNLYMRGVIHQSEPADRRPVAEAVAVLVGERGRAFLVELAEAAKRFLGELAASPAGPPPKLRPVFEHGLAPAEVADEALGELLGAAGLTVLASGDLPLATTEFAADGERIELPARWLLVAGDGVRRAF</sequence>
<keyword evidence="2" id="KW-0489">Methyltransferase</keyword>
<dbReference type="Pfam" id="PF13649">
    <property type="entry name" value="Methyltransf_25"/>
    <property type="match status" value="1"/>
</dbReference>
<gene>
    <name evidence="2" type="ORF">ACFP3U_15000</name>
</gene>
<dbReference type="GO" id="GO:0032259">
    <property type="term" value="P:methylation"/>
    <property type="evidence" value="ECO:0007669"/>
    <property type="project" value="UniProtKB-KW"/>
</dbReference>
<dbReference type="RefSeq" id="WP_380225986.1">
    <property type="nucleotide sequence ID" value="NZ_JBHSOF010000016.1"/>
</dbReference>
<evidence type="ECO:0000313" key="2">
    <source>
        <dbReference type="EMBL" id="MFC5664287.1"/>
    </source>
</evidence>
<dbReference type="Gene3D" id="3.40.50.150">
    <property type="entry name" value="Vaccinia Virus protein VP39"/>
    <property type="match status" value="1"/>
</dbReference>
<dbReference type="EMBL" id="JBHSOF010000016">
    <property type="protein sequence ID" value="MFC5664287.1"/>
    <property type="molecule type" value="Genomic_DNA"/>
</dbReference>
<dbReference type="CDD" id="cd02440">
    <property type="entry name" value="AdoMet_MTases"/>
    <property type="match status" value="1"/>
</dbReference>
<reference evidence="3" key="1">
    <citation type="journal article" date="2019" name="Int. J. Syst. Evol. Microbiol.">
        <title>The Global Catalogue of Microorganisms (GCM) 10K type strain sequencing project: providing services to taxonomists for standard genome sequencing and annotation.</title>
        <authorList>
            <consortium name="The Broad Institute Genomics Platform"/>
            <consortium name="The Broad Institute Genome Sequencing Center for Infectious Disease"/>
            <person name="Wu L."/>
            <person name="Ma J."/>
        </authorList>
    </citation>
    <scope>NUCLEOTIDE SEQUENCE [LARGE SCALE GENOMIC DNA]</scope>
    <source>
        <strain evidence="3">CGMCC 4.1437</strain>
    </source>
</reference>
<comment type="caution">
    <text evidence="2">The sequence shown here is derived from an EMBL/GenBank/DDBJ whole genome shotgun (WGS) entry which is preliminary data.</text>
</comment>
<evidence type="ECO:0000313" key="3">
    <source>
        <dbReference type="Proteomes" id="UP001595975"/>
    </source>
</evidence>
<protein>
    <submittedName>
        <fullName evidence="2">Class I SAM-dependent methyltransferase</fullName>
    </submittedName>
</protein>
<dbReference type="InterPro" id="IPR029063">
    <property type="entry name" value="SAM-dependent_MTases_sf"/>
</dbReference>
<name>A0ABW0X179_9ACTN</name>
<organism evidence="2 3">
    <name type="scientific">Kitasatospora misakiensis</name>
    <dbReference type="NCBI Taxonomy" id="67330"/>
    <lineage>
        <taxon>Bacteria</taxon>
        <taxon>Bacillati</taxon>
        <taxon>Actinomycetota</taxon>
        <taxon>Actinomycetes</taxon>
        <taxon>Kitasatosporales</taxon>
        <taxon>Streptomycetaceae</taxon>
        <taxon>Kitasatospora</taxon>
    </lineage>
</organism>
<dbReference type="Proteomes" id="UP001595975">
    <property type="component" value="Unassembled WGS sequence"/>
</dbReference>
<dbReference type="InterPro" id="IPR041698">
    <property type="entry name" value="Methyltransf_25"/>
</dbReference>
<dbReference type="SUPFAM" id="SSF53335">
    <property type="entry name" value="S-adenosyl-L-methionine-dependent methyltransferases"/>
    <property type="match status" value="1"/>
</dbReference>
<dbReference type="GO" id="GO:0008168">
    <property type="term" value="F:methyltransferase activity"/>
    <property type="evidence" value="ECO:0007669"/>
    <property type="project" value="UniProtKB-KW"/>
</dbReference>
<keyword evidence="3" id="KW-1185">Reference proteome</keyword>